<organism evidence="1 2">
    <name type="scientific">Microcystis aeruginosa PCC 9701</name>
    <dbReference type="NCBI Taxonomy" id="721123"/>
    <lineage>
        <taxon>Bacteria</taxon>
        <taxon>Bacillati</taxon>
        <taxon>Cyanobacteriota</taxon>
        <taxon>Cyanophyceae</taxon>
        <taxon>Oscillatoriophycideae</taxon>
        <taxon>Chroococcales</taxon>
        <taxon>Microcystaceae</taxon>
        <taxon>Microcystis</taxon>
    </lineage>
</organism>
<evidence type="ECO:0000313" key="2">
    <source>
        <dbReference type="Proteomes" id="UP000004047"/>
    </source>
</evidence>
<reference evidence="1 2" key="1">
    <citation type="submission" date="2012-04" db="EMBL/GenBank/DDBJ databases">
        <authorList>
            <person name="Genoscope - CEA"/>
        </authorList>
    </citation>
    <scope>NUCLEOTIDE SEQUENCE [LARGE SCALE GENOMIC DNA]</scope>
    <source>
        <strain evidence="1 2">9701</strain>
    </source>
</reference>
<dbReference type="AlphaFoldDB" id="I4IQ75"/>
<protein>
    <submittedName>
        <fullName evidence="1">Uncharacterized protein</fullName>
    </submittedName>
</protein>
<dbReference type="HOGENOM" id="CLU_2789256_0_0_3"/>
<sequence length="68" mass="7360">MTRNATIANSIGKILFYSKQLRDGITTMPLAVLSGISLPSDSQRLNVDTLTPFNLAASDLVNLLIKLL</sequence>
<comment type="caution">
    <text evidence="1">The sequence shown here is derived from an EMBL/GenBank/DDBJ whole genome shotgun (WGS) entry which is preliminary data.</text>
</comment>
<dbReference type="Proteomes" id="UP000004047">
    <property type="component" value="Unassembled WGS sequence"/>
</dbReference>
<evidence type="ECO:0000313" key="1">
    <source>
        <dbReference type="EMBL" id="CCI36449.1"/>
    </source>
</evidence>
<name>I4IQ75_MICAE</name>
<accession>I4IQ75</accession>
<dbReference type="EMBL" id="CAIQ01000165">
    <property type="protein sequence ID" value="CCI36449.1"/>
    <property type="molecule type" value="Genomic_DNA"/>
</dbReference>
<proteinExistence type="predicted"/>
<gene>
    <name evidence="1" type="ORF">MICAK_2470005</name>
</gene>